<organism evidence="2 3">
    <name type="scientific">Cavenderia fasciculata</name>
    <name type="common">Slime mold</name>
    <name type="synonym">Dictyostelium fasciculatum</name>
    <dbReference type="NCBI Taxonomy" id="261658"/>
    <lineage>
        <taxon>Eukaryota</taxon>
        <taxon>Amoebozoa</taxon>
        <taxon>Evosea</taxon>
        <taxon>Eumycetozoa</taxon>
        <taxon>Dictyostelia</taxon>
        <taxon>Acytosteliales</taxon>
        <taxon>Cavenderiaceae</taxon>
        <taxon>Cavenderia</taxon>
    </lineage>
</organism>
<dbReference type="Proteomes" id="UP000007797">
    <property type="component" value="Unassembled WGS sequence"/>
</dbReference>
<dbReference type="AlphaFoldDB" id="F4QBN5"/>
<evidence type="ECO:0000256" key="1">
    <source>
        <dbReference type="SAM" id="Phobius"/>
    </source>
</evidence>
<sequence length="291" mass="32935">MIRSYDLIVCLKWVTTTTTTISPSPAAAVATTTITTPPIGAVFQPFIGNRVKPTYPLRQVQRIRKQISSTLNRHTSGDQELESEVLRSFSISKHGRGIKRLLDPKGEKIYNDGTVFMATEIIVVSTSLERCTRKQKMGKKIILLKHISPFHTASQLRDFGFKFANDANKKKIMEDIKEFYAQTTITEPSSKCSTKNQKDANNRTVRVSTPIRKLLCPSIAQAYSYYVEFIAILILDYKFIILTIFGLKLYANIAHRKWINGKRLVASQGIPLPSLFWIINCPSNKQQILHG</sequence>
<keyword evidence="1" id="KW-0472">Membrane</keyword>
<dbReference type="KEGG" id="dfa:DFA_10881"/>
<protein>
    <submittedName>
        <fullName evidence="2">Uncharacterized protein</fullName>
    </submittedName>
</protein>
<evidence type="ECO:0000313" key="2">
    <source>
        <dbReference type="EMBL" id="EGG14623.1"/>
    </source>
</evidence>
<reference evidence="3" key="1">
    <citation type="journal article" date="2011" name="Genome Res.">
        <title>Phylogeny-wide analysis of social amoeba genomes highlights ancient origins for complex intercellular communication.</title>
        <authorList>
            <person name="Heidel A.J."/>
            <person name="Lawal H.M."/>
            <person name="Felder M."/>
            <person name="Schilde C."/>
            <person name="Helps N.R."/>
            <person name="Tunggal B."/>
            <person name="Rivero F."/>
            <person name="John U."/>
            <person name="Schleicher M."/>
            <person name="Eichinger L."/>
            <person name="Platzer M."/>
            <person name="Noegel A.A."/>
            <person name="Schaap P."/>
            <person name="Gloeckner G."/>
        </authorList>
    </citation>
    <scope>NUCLEOTIDE SEQUENCE [LARGE SCALE GENOMIC DNA]</scope>
    <source>
        <strain evidence="3">SH3</strain>
    </source>
</reference>
<dbReference type="EMBL" id="GL883028">
    <property type="protein sequence ID" value="EGG14623.1"/>
    <property type="molecule type" value="Genomic_DNA"/>
</dbReference>
<proteinExistence type="predicted"/>
<name>F4QBN5_CACFS</name>
<keyword evidence="3" id="KW-1185">Reference proteome</keyword>
<evidence type="ECO:0000313" key="3">
    <source>
        <dbReference type="Proteomes" id="UP000007797"/>
    </source>
</evidence>
<dbReference type="GeneID" id="14866632"/>
<accession>F4QBN5</accession>
<keyword evidence="1" id="KW-0812">Transmembrane</keyword>
<dbReference type="RefSeq" id="XP_004351131.1">
    <property type="nucleotide sequence ID" value="XM_004351079.1"/>
</dbReference>
<feature type="transmembrane region" description="Helical" evidence="1">
    <location>
        <begin position="223"/>
        <end position="247"/>
    </location>
</feature>
<keyword evidence="1" id="KW-1133">Transmembrane helix</keyword>
<gene>
    <name evidence="2" type="ORF">DFA_10881</name>
</gene>